<organism evidence="2 3">
    <name type="scientific">Trueperella bernardiae</name>
    <dbReference type="NCBI Taxonomy" id="59561"/>
    <lineage>
        <taxon>Bacteria</taxon>
        <taxon>Bacillati</taxon>
        <taxon>Actinomycetota</taxon>
        <taxon>Actinomycetes</taxon>
        <taxon>Actinomycetales</taxon>
        <taxon>Actinomycetaceae</taxon>
        <taxon>Trueperella</taxon>
    </lineage>
</organism>
<evidence type="ECO:0000313" key="2">
    <source>
        <dbReference type="EMBL" id="KTF03585.1"/>
    </source>
</evidence>
<dbReference type="Gene3D" id="3.20.20.190">
    <property type="entry name" value="Phosphatidylinositol (PI) phosphodiesterase"/>
    <property type="match status" value="1"/>
</dbReference>
<comment type="caution">
    <text evidence="2">The sequence shown here is derived from an EMBL/GenBank/DDBJ whole genome shotgun (WGS) entry which is preliminary data.</text>
</comment>
<dbReference type="Proteomes" id="UP000054404">
    <property type="component" value="Unassembled WGS sequence"/>
</dbReference>
<dbReference type="STRING" id="59561.AQZ59_01544"/>
<dbReference type="GO" id="GO:0006629">
    <property type="term" value="P:lipid metabolic process"/>
    <property type="evidence" value="ECO:0007669"/>
    <property type="project" value="InterPro"/>
</dbReference>
<dbReference type="PROSITE" id="PS51704">
    <property type="entry name" value="GP_PDE"/>
    <property type="match status" value="1"/>
</dbReference>
<dbReference type="CDD" id="cd08562">
    <property type="entry name" value="GDPD_EcUgpQ_like"/>
    <property type="match status" value="1"/>
</dbReference>
<dbReference type="Pfam" id="PF03009">
    <property type="entry name" value="GDPD"/>
    <property type="match status" value="1"/>
</dbReference>
<dbReference type="RefSeq" id="WP_179853698.1">
    <property type="nucleotide sequence ID" value="NZ_CALTZF010000014.1"/>
</dbReference>
<dbReference type="InterPro" id="IPR030395">
    <property type="entry name" value="GP_PDE_dom"/>
</dbReference>
<reference evidence="2 3" key="1">
    <citation type="submission" date="2015-11" db="EMBL/GenBank/DDBJ databases">
        <title>Draft Genome Sequence of the Type Strain Trueperella bernardiae LCDC 89-0504T, Isolated from Blood Culture.</title>
        <authorList>
            <person name="Bernier A.-M."/>
            <person name="Bernard K."/>
        </authorList>
    </citation>
    <scope>NUCLEOTIDE SEQUENCE [LARGE SCALE GENOMIC DNA]</scope>
    <source>
        <strain evidence="2 3">LCDC 89-0504</strain>
    </source>
</reference>
<gene>
    <name evidence="2" type="primary">ugpQ</name>
    <name evidence="2" type="ORF">AQZ59_01544</name>
</gene>
<proteinExistence type="predicted"/>
<dbReference type="PANTHER" id="PTHR46211">
    <property type="entry name" value="GLYCEROPHOSPHORYL DIESTER PHOSPHODIESTERASE"/>
    <property type="match status" value="1"/>
</dbReference>
<dbReference type="EMBL" id="LNIZ01000008">
    <property type="protein sequence ID" value="KTF03585.1"/>
    <property type="molecule type" value="Genomic_DNA"/>
</dbReference>
<dbReference type="EC" id="3.1.4.46" evidence="2"/>
<feature type="domain" description="GP-PDE" evidence="1">
    <location>
        <begin position="5"/>
        <end position="245"/>
    </location>
</feature>
<dbReference type="SUPFAM" id="SSF51695">
    <property type="entry name" value="PLC-like phosphodiesterases"/>
    <property type="match status" value="1"/>
</dbReference>
<evidence type="ECO:0000259" key="1">
    <source>
        <dbReference type="PROSITE" id="PS51704"/>
    </source>
</evidence>
<evidence type="ECO:0000313" key="3">
    <source>
        <dbReference type="Proteomes" id="UP000054404"/>
    </source>
</evidence>
<dbReference type="GO" id="GO:0008889">
    <property type="term" value="F:glycerophosphodiester phosphodiesterase activity"/>
    <property type="evidence" value="ECO:0007669"/>
    <property type="project" value="UniProtKB-EC"/>
</dbReference>
<sequence length="256" mass="28141">MNVERRIFAHRGLSGLAPENTMAAFKAAADRGLTWLETDVDILGDGTPILIHDTALDRTTNRSGSYYGLAKADLAEVDAGSWFSPEFAREPIPTLRELVDFMNGTGINANIELKSNEAGAQMSHLLVDNVLAELDRLDGPKLIISSFNHLLLREVKTKAPHLSIGALFVRENLWPDWRSVLELLEADHIHPDSRGLTREMVRAFRDAGYGVNVWTVNSPARANELFNWGVTGVFSDVPHTLPAGQVPRAPQAAQAN</sequence>
<name>A0A0W1KHR9_9ACTO</name>
<accession>A0A0W1KHR9</accession>
<keyword evidence="3" id="KW-1185">Reference proteome</keyword>
<dbReference type="PATRIC" id="fig|59561.3.peg.1538"/>
<protein>
    <submittedName>
        <fullName evidence="2">Glycerophosphoryl diester phosphodiesterase</fullName>
        <ecNumber evidence="2">3.1.4.46</ecNumber>
    </submittedName>
</protein>
<keyword evidence="2" id="KW-0378">Hydrolase</keyword>
<dbReference type="PANTHER" id="PTHR46211:SF1">
    <property type="entry name" value="GLYCEROPHOSPHODIESTER PHOSPHODIESTERASE, CYTOPLASMIC"/>
    <property type="match status" value="1"/>
</dbReference>
<dbReference type="AlphaFoldDB" id="A0A0W1KHR9"/>
<dbReference type="InterPro" id="IPR017946">
    <property type="entry name" value="PLC-like_Pdiesterase_TIM-brl"/>
</dbReference>